<dbReference type="SUPFAM" id="SSF48452">
    <property type="entry name" value="TPR-like"/>
    <property type="match status" value="1"/>
</dbReference>
<dbReference type="Pfam" id="PF01464">
    <property type="entry name" value="SLT"/>
    <property type="match status" value="1"/>
</dbReference>
<dbReference type="CDD" id="cd13401">
    <property type="entry name" value="Slt70-like"/>
    <property type="match status" value="1"/>
</dbReference>
<dbReference type="EMBL" id="LUKF01000012">
    <property type="protein sequence ID" value="KYG64562.1"/>
    <property type="molecule type" value="Genomic_DNA"/>
</dbReference>
<sequence>MKKTTLMTVLLCSSSVFAQVHKVDVLKDLSAKKSVDLYQASEKKQKLSPLSQLKDYEIHLKWSECSKLAPSVFAAQKELRGWVAQSWLHCLTQEQKKKLNFPAVEKALTAISAHKNLFQDGPWADQVAANWVSLRLSYLADQVEKKNQKAGPQLEDLLGSGLKLNKEQKAQIFQLLADLAMLKVNYAEAQFLYEEAQDQKDSKYLQEKIEFLLKTKGDLTVKAPAVTGSEVLTEEVKIEERLRQSLKQNDSISALKDAVLILNQYPGSRSAKRLKDKPLEIYNSLSEKLAKIKALDEMEEADGTRLIEWAQFLHRRGDFSGAMSLAQKALQKNPGAAQSTSALWIVGRSAHFLGQYDRALETYNSLMSYHNGSDEAAEAMFRSALIHFRRKDYSSAGALLEKLLLQNRDRYDLNAQHWLVRSLQETNPERAKQVAAELIEKYPFSYYGLRLKAESQNGKLTWPELKDKTPKLQSELFLAGPQRKMWQRFKSLSDAGWLIEAQTELEGLPFIKDPTLKMALAEKLSERHQYMTAIRFVGSAMDADPRLRREQFVKLGYPQVYASLYKAEAERYGIHINLLRSLTRQESAFNLQAVSTSNALGLMQMIPPTAQEVSRKLGMKVELPEDMFRPEVNIPMGSFYISQMLDQFENNVPFALAAYNAGPHRLKTWMEGRAEITELVSQSAGSVRDEIWFDELPWTETSFYVKAILRNILLYSLVEDGSFTLKTVLWQDMLNKKAK</sequence>
<feature type="signal peptide" evidence="2">
    <location>
        <begin position="1"/>
        <end position="18"/>
    </location>
</feature>
<evidence type="ECO:0000256" key="2">
    <source>
        <dbReference type="SAM" id="SignalP"/>
    </source>
</evidence>
<dbReference type="InterPro" id="IPR023346">
    <property type="entry name" value="Lysozyme-like_dom_sf"/>
</dbReference>
<dbReference type="AlphaFoldDB" id="A0A150WKZ3"/>
<dbReference type="Gene3D" id="1.25.40.10">
    <property type="entry name" value="Tetratricopeptide repeat domain"/>
    <property type="match status" value="2"/>
</dbReference>
<dbReference type="OrthoDB" id="5298965at2"/>
<evidence type="ECO:0000313" key="4">
    <source>
        <dbReference type="EMBL" id="KYG64562.1"/>
    </source>
</evidence>
<dbReference type="Gene3D" id="1.10.530.10">
    <property type="match status" value="1"/>
</dbReference>
<dbReference type="PANTHER" id="PTHR37423">
    <property type="entry name" value="SOLUBLE LYTIC MUREIN TRANSGLYCOSYLASE-RELATED"/>
    <property type="match status" value="1"/>
</dbReference>
<evidence type="ECO:0000313" key="5">
    <source>
        <dbReference type="Proteomes" id="UP000075391"/>
    </source>
</evidence>
<dbReference type="InterPro" id="IPR011990">
    <property type="entry name" value="TPR-like_helical_dom_sf"/>
</dbReference>
<dbReference type="RefSeq" id="WP_063243538.1">
    <property type="nucleotide sequence ID" value="NZ_LUKF01000012.1"/>
</dbReference>
<accession>A0A150WKZ3</accession>
<gene>
    <name evidence="4" type="ORF">AZI85_03900</name>
</gene>
<feature type="chain" id="PRO_5007573144" evidence="2">
    <location>
        <begin position="19"/>
        <end position="739"/>
    </location>
</feature>
<dbReference type="SUPFAM" id="SSF53955">
    <property type="entry name" value="Lysozyme-like"/>
    <property type="match status" value="1"/>
</dbReference>
<comment type="caution">
    <text evidence="4">The sequence shown here is derived from an EMBL/GenBank/DDBJ whole genome shotgun (WGS) entry which is preliminary data.</text>
</comment>
<dbReference type="Proteomes" id="UP000075391">
    <property type="component" value="Unassembled WGS sequence"/>
</dbReference>
<organism evidence="4 5">
    <name type="scientific">Bdellovibrio bacteriovorus</name>
    <dbReference type="NCBI Taxonomy" id="959"/>
    <lineage>
        <taxon>Bacteria</taxon>
        <taxon>Pseudomonadati</taxon>
        <taxon>Bdellovibrionota</taxon>
        <taxon>Bdellovibrionia</taxon>
        <taxon>Bdellovibrionales</taxon>
        <taxon>Pseudobdellovibrionaceae</taxon>
        <taxon>Bdellovibrio</taxon>
    </lineage>
</organism>
<evidence type="ECO:0000259" key="3">
    <source>
        <dbReference type="Pfam" id="PF01464"/>
    </source>
</evidence>
<feature type="domain" description="Transglycosylase SLT" evidence="3">
    <location>
        <begin position="565"/>
        <end position="672"/>
    </location>
</feature>
<proteinExistence type="inferred from homology"/>
<reference evidence="4 5" key="1">
    <citation type="submission" date="2016-03" db="EMBL/GenBank/DDBJ databases">
        <authorList>
            <person name="Ploux O."/>
        </authorList>
    </citation>
    <scope>NUCLEOTIDE SEQUENCE [LARGE SCALE GENOMIC DNA]</scope>
    <source>
        <strain evidence="4 5">BER2</strain>
    </source>
</reference>
<dbReference type="InterPro" id="IPR008258">
    <property type="entry name" value="Transglycosylase_SLT_dom_1"/>
</dbReference>
<protein>
    <submittedName>
        <fullName evidence="4">Lytic murein transglycosylase</fullName>
    </submittedName>
</protein>
<name>A0A150WKZ3_BDEBC</name>
<comment type="similarity">
    <text evidence="1">Belongs to the transglycosylase Slt family.</text>
</comment>
<keyword evidence="2" id="KW-0732">Signal</keyword>
<dbReference type="PANTHER" id="PTHR37423:SF2">
    <property type="entry name" value="MEMBRANE-BOUND LYTIC MUREIN TRANSGLYCOSYLASE C"/>
    <property type="match status" value="1"/>
</dbReference>
<evidence type="ECO:0000256" key="1">
    <source>
        <dbReference type="ARBA" id="ARBA00007734"/>
    </source>
</evidence>